<proteinExistence type="predicted"/>
<dbReference type="EMBL" id="MU117975">
    <property type="protein sequence ID" value="KAF9651454.1"/>
    <property type="molecule type" value="Genomic_DNA"/>
</dbReference>
<protein>
    <submittedName>
        <fullName evidence="1">CoaE-domain-containing protein</fullName>
    </submittedName>
</protein>
<sequence>VVGLTGGVATGKSTVSSLLRDRGYPIVDADLLAREAVLPGTSAYTAIAKTFGEGILQPDGSLDRRKLGSVIFNDEGKRKQLNRIVHPAVKKAMIWGVLRAWIRGEKVCIVDVPLLIESGDWKWVGKVIVVYTSAEIQLQRLMKRDGSTHEDAASRLNSQLPITEKPPYADYVVENSGTLMELEMETQLLINKLTSESGGLIWLICWLIPPIGILFGLKSLAWKWLRGNKKRASRKRV</sequence>
<evidence type="ECO:0000313" key="2">
    <source>
        <dbReference type="Proteomes" id="UP000886501"/>
    </source>
</evidence>
<comment type="caution">
    <text evidence="1">The sequence shown here is derived from an EMBL/GenBank/DDBJ whole genome shotgun (WGS) entry which is preliminary data.</text>
</comment>
<organism evidence="1 2">
    <name type="scientific">Thelephora ganbajun</name>
    <name type="common">Ganba fungus</name>
    <dbReference type="NCBI Taxonomy" id="370292"/>
    <lineage>
        <taxon>Eukaryota</taxon>
        <taxon>Fungi</taxon>
        <taxon>Dikarya</taxon>
        <taxon>Basidiomycota</taxon>
        <taxon>Agaricomycotina</taxon>
        <taxon>Agaricomycetes</taxon>
        <taxon>Thelephorales</taxon>
        <taxon>Thelephoraceae</taxon>
        <taxon>Thelephora</taxon>
    </lineage>
</organism>
<name>A0ACB6ZPE2_THEGA</name>
<dbReference type="Proteomes" id="UP000886501">
    <property type="component" value="Unassembled WGS sequence"/>
</dbReference>
<accession>A0ACB6ZPE2</accession>
<gene>
    <name evidence="1" type="ORF">BDM02DRAFT_3091115</name>
</gene>
<feature type="non-terminal residue" evidence="1">
    <location>
        <position position="1"/>
    </location>
</feature>
<evidence type="ECO:0000313" key="1">
    <source>
        <dbReference type="EMBL" id="KAF9651454.1"/>
    </source>
</evidence>
<reference evidence="1" key="1">
    <citation type="submission" date="2019-10" db="EMBL/GenBank/DDBJ databases">
        <authorList>
            <consortium name="DOE Joint Genome Institute"/>
            <person name="Kuo A."/>
            <person name="Miyauchi S."/>
            <person name="Kiss E."/>
            <person name="Drula E."/>
            <person name="Kohler A."/>
            <person name="Sanchez-Garcia M."/>
            <person name="Andreopoulos B."/>
            <person name="Barry K.W."/>
            <person name="Bonito G."/>
            <person name="Buee M."/>
            <person name="Carver A."/>
            <person name="Chen C."/>
            <person name="Cichocki N."/>
            <person name="Clum A."/>
            <person name="Culley D."/>
            <person name="Crous P.W."/>
            <person name="Fauchery L."/>
            <person name="Girlanda M."/>
            <person name="Hayes R."/>
            <person name="Keri Z."/>
            <person name="Labutti K."/>
            <person name="Lipzen A."/>
            <person name="Lombard V."/>
            <person name="Magnuson J."/>
            <person name="Maillard F."/>
            <person name="Morin E."/>
            <person name="Murat C."/>
            <person name="Nolan M."/>
            <person name="Ohm R."/>
            <person name="Pangilinan J."/>
            <person name="Pereira M."/>
            <person name="Perotto S."/>
            <person name="Peter M."/>
            <person name="Riley R."/>
            <person name="Sitrit Y."/>
            <person name="Stielow B."/>
            <person name="Szollosi G."/>
            <person name="Zifcakova L."/>
            <person name="Stursova M."/>
            <person name="Spatafora J.W."/>
            <person name="Tedersoo L."/>
            <person name="Vaario L.-M."/>
            <person name="Yamada A."/>
            <person name="Yan M."/>
            <person name="Wang P."/>
            <person name="Xu J."/>
            <person name="Bruns T."/>
            <person name="Baldrian P."/>
            <person name="Vilgalys R."/>
            <person name="Henrissat B."/>
            <person name="Grigoriev I.V."/>
            <person name="Hibbett D."/>
            <person name="Nagy L.G."/>
            <person name="Martin F.M."/>
        </authorList>
    </citation>
    <scope>NUCLEOTIDE SEQUENCE</scope>
    <source>
        <strain evidence="1">P2</strain>
    </source>
</reference>
<reference evidence="1" key="2">
    <citation type="journal article" date="2020" name="Nat. Commun.">
        <title>Large-scale genome sequencing of mycorrhizal fungi provides insights into the early evolution of symbiotic traits.</title>
        <authorList>
            <person name="Miyauchi S."/>
            <person name="Kiss E."/>
            <person name="Kuo A."/>
            <person name="Drula E."/>
            <person name="Kohler A."/>
            <person name="Sanchez-Garcia M."/>
            <person name="Morin E."/>
            <person name="Andreopoulos B."/>
            <person name="Barry K.W."/>
            <person name="Bonito G."/>
            <person name="Buee M."/>
            <person name="Carver A."/>
            <person name="Chen C."/>
            <person name="Cichocki N."/>
            <person name="Clum A."/>
            <person name="Culley D."/>
            <person name="Crous P.W."/>
            <person name="Fauchery L."/>
            <person name="Girlanda M."/>
            <person name="Hayes R.D."/>
            <person name="Keri Z."/>
            <person name="LaButti K."/>
            <person name="Lipzen A."/>
            <person name="Lombard V."/>
            <person name="Magnuson J."/>
            <person name="Maillard F."/>
            <person name="Murat C."/>
            <person name="Nolan M."/>
            <person name="Ohm R.A."/>
            <person name="Pangilinan J."/>
            <person name="Pereira M.F."/>
            <person name="Perotto S."/>
            <person name="Peter M."/>
            <person name="Pfister S."/>
            <person name="Riley R."/>
            <person name="Sitrit Y."/>
            <person name="Stielow J.B."/>
            <person name="Szollosi G."/>
            <person name="Zifcakova L."/>
            <person name="Stursova M."/>
            <person name="Spatafora J.W."/>
            <person name="Tedersoo L."/>
            <person name="Vaario L.M."/>
            <person name="Yamada A."/>
            <person name="Yan M."/>
            <person name="Wang P."/>
            <person name="Xu J."/>
            <person name="Bruns T."/>
            <person name="Baldrian P."/>
            <person name="Vilgalys R."/>
            <person name="Dunand C."/>
            <person name="Henrissat B."/>
            <person name="Grigoriev I.V."/>
            <person name="Hibbett D."/>
            <person name="Nagy L.G."/>
            <person name="Martin F.M."/>
        </authorList>
    </citation>
    <scope>NUCLEOTIDE SEQUENCE</scope>
    <source>
        <strain evidence="1">P2</strain>
    </source>
</reference>
<keyword evidence="2" id="KW-1185">Reference proteome</keyword>